<dbReference type="EMBL" id="SJJY01000009">
    <property type="protein sequence ID" value="TCC18978.1"/>
    <property type="molecule type" value="Genomic_DNA"/>
</dbReference>
<feature type="region of interest" description="Disordered" evidence="1">
    <location>
        <begin position="1"/>
        <end position="28"/>
    </location>
</feature>
<keyword evidence="3" id="KW-1185">Reference proteome</keyword>
<reference evidence="2 3" key="1">
    <citation type="submission" date="2019-02" db="EMBL/GenBank/DDBJ databases">
        <title>Kribbella capetownensis sp. nov. and Kribbella speibonae sp. nov., isolated from soil.</title>
        <authorList>
            <person name="Curtis S.M."/>
            <person name="Norton I."/>
            <person name="Everest G.J."/>
            <person name="Meyers P.R."/>
        </authorList>
    </citation>
    <scope>NUCLEOTIDE SEQUENCE [LARGE SCALE GENOMIC DNA]</scope>
    <source>
        <strain evidence="2 3">SK5</strain>
    </source>
</reference>
<organism evidence="2 3">
    <name type="scientific">Kribbella speibonae</name>
    <dbReference type="NCBI Taxonomy" id="1572660"/>
    <lineage>
        <taxon>Bacteria</taxon>
        <taxon>Bacillati</taxon>
        <taxon>Actinomycetota</taxon>
        <taxon>Actinomycetes</taxon>
        <taxon>Propionibacteriales</taxon>
        <taxon>Kribbellaceae</taxon>
        <taxon>Kribbella</taxon>
    </lineage>
</organism>
<sequence length="168" mass="18354">MDEQSLVGRVARLEDPAQPDTALRENGVDGLDSSKSHYCGRYATAITDPYVFAAVTAVLSEHRDVQDALRSDWDGPVPARLEIPISDLLGADGHKFCEGFRLRGDWEEAKAQRKEWVLARSNGSDAGDAPEAEPVSAFEGGDIVVMFKRNLGASKFEISTFFPDPPES</sequence>
<gene>
    <name evidence="2" type="ORF">E0H58_34605</name>
</gene>
<evidence type="ECO:0000313" key="2">
    <source>
        <dbReference type="EMBL" id="TCC18978.1"/>
    </source>
</evidence>
<protein>
    <submittedName>
        <fullName evidence="2">Uncharacterized protein</fullName>
    </submittedName>
</protein>
<dbReference type="Proteomes" id="UP000292385">
    <property type="component" value="Unassembled WGS sequence"/>
</dbReference>
<dbReference type="RefSeq" id="WP_131467098.1">
    <property type="nucleotide sequence ID" value="NZ_SJJY01000009.1"/>
</dbReference>
<comment type="caution">
    <text evidence="2">The sequence shown here is derived from an EMBL/GenBank/DDBJ whole genome shotgun (WGS) entry which is preliminary data.</text>
</comment>
<name>A0ABY1ZWI3_9ACTN</name>
<evidence type="ECO:0000313" key="3">
    <source>
        <dbReference type="Proteomes" id="UP000292385"/>
    </source>
</evidence>
<evidence type="ECO:0000256" key="1">
    <source>
        <dbReference type="SAM" id="MobiDB-lite"/>
    </source>
</evidence>
<proteinExistence type="predicted"/>
<accession>A0ABY1ZWI3</accession>